<proteinExistence type="predicted"/>
<reference evidence="1" key="2">
    <citation type="submission" date="2015-06" db="UniProtKB">
        <authorList>
            <consortium name="EnsemblProtists"/>
        </authorList>
    </citation>
    <scope>IDENTIFICATION</scope>
    <source>
        <strain evidence="1">Emoy2</strain>
    </source>
</reference>
<reference evidence="2" key="1">
    <citation type="journal article" date="2010" name="Science">
        <title>Signatures of adaptation to obligate biotrophy in the Hyaloperonospora arabidopsidis genome.</title>
        <authorList>
            <person name="Baxter L."/>
            <person name="Tripathy S."/>
            <person name="Ishaque N."/>
            <person name="Boot N."/>
            <person name="Cabral A."/>
            <person name="Kemen E."/>
            <person name="Thines M."/>
            <person name="Ah-Fong A."/>
            <person name="Anderson R."/>
            <person name="Badejoko W."/>
            <person name="Bittner-Eddy P."/>
            <person name="Boore J.L."/>
            <person name="Chibucos M.C."/>
            <person name="Coates M."/>
            <person name="Dehal P."/>
            <person name="Delehaunty K."/>
            <person name="Dong S."/>
            <person name="Downton P."/>
            <person name="Dumas B."/>
            <person name="Fabro G."/>
            <person name="Fronick C."/>
            <person name="Fuerstenberg S.I."/>
            <person name="Fulton L."/>
            <person name="Gaulin E."/>
            <person name="Govers F."/>
            <person name="Hughes L."/>
            <person name="Humphray S."/>
            <person name="Jiang R.H."/>
            <person name="Judelson H."/>
            <person name="Kamoun S."/>
            <person name="Kyung K."/>
            <person name="Meijer H."/>
            <person name="Minx P."/>
            <person name="Morris P."/>
            <person name="Nelson J."/>
            <person name="Phuntumart V."/>
            <person name="Qutob D."/>
            <person name="Rehmany A."/>
            <person name="Rougon-Cardoso A."/>
            <person name="Ryden P."/>
            <person name="Torto-Alalibo T."/>
            <person name="Studholme D."/>
            <person name="Wang Y."/>
            <person name="Win J."/>
            <person name="Wood J."/>
            <person name="Clifton S.W."/>
            <person name="Rogers J."/>
            <person name="Van den Ackerveken G."/>
            <person name="Jones J.D."/>
            <person name="McDowell J.M."/>
            <person name="Beynon J."/>
            <person name="Tyler B.M."/>
        </authorList>
    </citation>
    <scope>NUCLEOTIDE SEQUENCE [LARGE SCALE GENOMIC DNA]</scope>
    <source>
        <strain evidence="2">Emoy2</strain>
    </source>
</reference>
<keyword evidence="2" id="KW-1185">Reference proteome</keyword>
<evidence type="ECO:0000313" key="1">
    <source>
        <dbReference type="EnsemblProtists" id="HpaP811794"/>
    </source>
</evidence>
<dbReference type="InParanoid" id="M4BYZ6"/>
<evidence type="ECO:0000313" key="2">
    <source>
        <dbReference type="Proteomes" id="UP000011713"/>
    </source>
</evidence>
<protein>
    <submittedName>
        <fullName evidence="1">Uncharacterized protein</fullName>
    </submittedName>
</protein>
<sequence length="57" mass="6819">MNGSAWRDEEGEEYTYKRTGRYRVKRLGTTSCRISAKNFMANRNRKFSSEFRVDFTL</sequence>
<organism evidence="1 2">
    <name type="scientific">Hyaloperonospora arabidopsidis (strain Emoy2)</name>
    <name type="common">Downy mildew agent</name>
    <name type="synonym">Peronospora arabidopsidis</name>
    <dbReference type="NCBI Taxonomy" id="559515"/>
    <lineage>
        <taxon>Eukaryota</taxon>
        <taxon>Sar</taxon>
        <taxon>Stramenopiles</taxon>
        <taxon>Oomycota</taxon>
        <taxon>Peronosporomycetes</taxon>
        <taxon>Peronosporales</taxon>
        <taxon>Peronosporaceae</taxon>
        <taxon>Hyaloperonospora</taxon>
    </lineage>
</organism>
<dbReference type="HOGENOM" id="CLU_3000504_0_0_1"/>
<dbReference type="VEuPathDB" id="FungiDB:HpaG811794"/>
<dbReference type="Proteomes" id="UP000011713">
    <property type="component" value="Unassembled WGS sequence"/>
</dbReference>
<dbReference type="EMBL" id="JH598052">
    <property type="status" value="NOT_ANNOTATED_CDS"/>
    <property type="molecule type" value="Genomic_DNA"/>
</dbReference>
<dbReference type="AlphaFoldDB" id="M4BYZ6"/>
<name>M4BYZ6_HYAAE</name>
<dbReference type="EnsemblProtists" id="HpaT811794">
    <property type="protein sequence ID" value="HpaP811794"/>
    <property type="gene ID" value="HpaG811794"/>
</dbReference>
<accession>M4BYZ6</accession>